<name>A0A6P0UR52_9FLAO</name>
<keyword evidence="1" id="KW-0812">Transmembrane</keyword>
<organism evidence="2 3">
    <name type="scientific">Leptobacterium flavescens</name>
    <dbReference type="NCBI Taxonomy" id="472055"/>
    <lineage>
        <taxon>Bacteria</taxon>
        <taxon>Pseudomonadati</taxon>
        <taxon>Bacteroidota</taxon>
        <taxon>Flavobacteriia</taxon>
        <taxon>Flavobacteriales</taxon>
        <taxon>Flavobacteriaceae</taxon>
        <taxon>Leptobacterium</taxon>
    </lineage>
</organism>
<feature type="transmembrane region" description="Helical" evidence="1">
    <location>
        <begin position="7"/>
        <end position="30"/>
    </location>
</feature>
<dbReference type="AlphaFoldDB" id="A0A6P0UR52"/>
<keyword evidence="1" id="KW-0472">Membrane</keyword>
<sequence length="178" mass="19694">MKNRLTFPLLVGLGIALSGTVLMLLLLALGLVGPQAVESDKLMYGGTVLFISLYVFILIGLFISLKRRKKQNGDVLTFAEAMKTGLVTSLSAAVFSVLFTIIFYELIYPSYNPEMTEVITAKMEALQLSTEEIREKVEEQTKYYSTSVQAKFSFVGNLITGLAFSVLISLFLKTRKNA</sequence>
<comment type="caution">
    <text evidence="2">The sequence shown here is derived from an EMBL/GenBank/DDBJ whole genome shotgun (WGS) entry which is preliminary data.</text>
</comment>
<accession>A0A6P0UR52</accession>
<feature type="transmembrane region" description="Helical" evidence="1">
    <location>
        <begin position="152"/>
        <end position="172"/>
    </location>
</feature>
<keyword evidence="3" id="KW-1185">Reference proteome</keyword>
<feature type="transmembrane region" description="Helical" evidence="1">
    <location>
        <begin position="86"/>
        <end position="107"/>
    </location>
</feature>
<dbReference type="Pfam" id="PF13858">
    <property type="entry name" value="DUF4199"/>
    <property type="match status" value="1"/>
</dbReference>
<dbReference type="InterPro" id="IPR025250">
    <property type="entry name" value="DUF4199"/>
</dbReference>
<dbReference type="EMBL" id="JAABOO010000004">
    <property type="protein sequence ID" value="NER15367.1"/>
    <property type="molecule type" value="Genomic_DNA"/>
</dbReference>
<reference evidence="2 3" key="1">
    <citation type="submission" date="2020-01" db="EMBL/GenBank/DDBJ databases">
        <title>Leptobacterium flavescens.</title>
        <authorList>
            <person name="Wang G."/>
        </authorList>
    </citation>
    <scope>NUCLEOTIDE SEQUENCE [LARGE SCALE GENOMIC DNA]</scope>
    <source>
        <strain evidence="2 3">KCTC 22160</strain>
    </source>
</reference>
<proteinExistence type="predicted"/>
<dbReference type="RefSeq" id="WP_163608649.1">
    <property type="nucleotide sequence ID" value="NZ_JAABOO010000004.1"/>
</dbReference>
<gene>
    <name evidence="2" type="ORF">GWK08_18070</name>
</gene>
<keyword evidence="1" id="KW-1133">Transmembrane helix</keyword>
<evidence type="ECO:0000313" key="2">
    <source>
        <dbReference type="EMBL" id="NER15367.1"/>
    </source>
</evidence>
<evidence type="ECO:0000313" key="3">
    <source>
        <dbReference type="Proteomes" id="UP000468581"/>
    </source>
</evidence>
<dbReference type="Proteomes" id="UP000468581">
    <property type="component" value="Unassembled WGS sequence"/>
</dbReference>
<protein>
    <submittedName>
        <fullName evidence="2">DUF4199 family protein</fullName>
    </submittedName>
</protein>
<feature type="transmembrane region" description="Helical" evidence="1">
    <location>
        <begin position="42"/>
        <end position="65"/>
    </location>
</feature>
<evidence type="ECO:0000256" key="1">
    <source>
        <dbReference type="SAM" id="Phobius"/>
    </source>
</evidence>